<evidence type="ECO:0000313" key="1">
    <source>
        <dbReference type="EMBL" id="TNC77563.1"/>
    </source>
</evidence>
<dbReference type="EMBL" id="VDGE01000002">
    <property type="protein sequence ID" value="TNC77563.1"/>
    <property type="molecule type" value="Genomic_DNA"/>
</dbReference>
<organism evidence="1 2">
    <name type="scientific">Janthinobacterium lividum</name>
    <dbReference type="NCBI Taxonomy" id="29581"/>
    <lineage>
        <taxon>Bacteria</taxon>
        <taxon>Pseudomonadati</taxon>
        <taxon>Pseudomonadota</taxon>
        <taxon>Betaproteobacteria</taxon>
        <taxon>Burkholderiales</taxon>
        <taxon>Oxalobacteraceae</taxon>
        <taxon>Janthinobacterium</taxon>
    </lineage>
</organism>
<gene>
    <name evidence="1" type="ORF">FHI69_09535</name>
</gene>
<accession>A0A5C4NT09</accession>
<evidence type="ECO:0000313" key="2">
    <source>
        <dbReference type="Proteomes" id="UP000305681"/>
    </source>
</evidence>
<name>A0A5C4NT09_9BURK</name>
<sequence length="92" mass="10340">MNSDLLFSIGNTDKFDSERDFYSSLGLELGDLIAANIASCDLIEVQSRLLLIVGKFQKDKAPPHIAAMLTVILRVILERQRIERRHRSGDIA</sequence>
<dbReference type="AlphaFoldDB" id="A0A5C4NT09"/>
<dbReference type="Proteomes" id="UP000305681">
    <property type="component" value="Unassembled WGS sequence"/>
</dbReference>
<protein>
    <submittedName>
        <fullName evidence="1">Uncharacterized protein</fullName>
    </submittedName>
</protein>
<dbReference type="RefSeq" id="WP_139090380.1">
    <property type="nucleotide sequence ID" value="NZ_VDGE01000002.1"/>
</dbReference>
<comment type="caution">
    <text evidence="1">The sequence shown here is derived from an EMBL/GenBank/DDBJ whole genome shotgun (WGS) entry which is preliminary data.</text>
</comment>
<proteinExistence type="predicted"/>
<reference evidence="1 2" key="1">
    <citation type="submission" date="2019-06" db="EMBL/GenBank/DDBJ databases">
        <title>Genome sequence of Janthinobacterium lividum UCD_MED1.</title>
        <authorList>
            <person name="De Leon M.E."/>
            <person name="Jospin G."/>
        </authorList>
    </citation>
    <scope>NUCLEOTIDE SEQUENCE [LARGE SCALE GENOMIC DNA]</scope>
    <source>
        <strain evidence="1 2">UCD_MED1</strain>
    </source>
</reference>